<comment type="caution">
    <text evidence="11">The sequence shown here is derived from an EMBL/GenBank/DDBJ whole genome shotgun (WGS) entry which is preliminary data.</text>
</comment>
<evidence type="ECO:0000256" key="3">
    <source>
        <dbReference type="ARBA" id="ARBA00021759"/>
    </source>
</evidence>
<dbReference type="InterPro" id="IPR001719">
    <property type="entry name" value="AP_endonuc_2"/>
</dbReference>
<evidence type="ECO:0000256" key="2">
    <source>
        <dbReference type="ARBA" id="ARBA00005340"/>
    </source>
</evidence>
<dbReference type="PROSITE" id="PS00730">
    <property type="entry name" value="AP_NUCLEASE_F2_2"/>
    <property type="match status" value="1"/>
</dbReference>
<dbReference type="NCBIfam" id="TIGR00587">
    <property type="entry name" value="nfo"/>
    <property type="match status" value="1"/>
</dbReference>
<dbReference type="GO" id="GO:0005634">
    <property type="term" value="C:nucleus"/>
    <property type="evidence" value="ECO:0007669"/>
    <property type="project" value="TreeGrafter"/>
</dbReference>
<dbReference type="EMBL" id="NKHZ01000060">
    <property type="protein sequence ID" value="PNS16091.1"/>
    <property type="molecule type" value="Genomic_DNA"/>
</dbReference>
<dbReference type="InterPro" id="IPR013022">
    <property type="entry name" value="Xyl_isomerase-like_TIM-brl"/>
</dbReference>
<dbReference type="InterPro" id="IPR036237">
    <property type="entry name" value="Xyl_isomerase-like_sf"/>
</dbReference>
<comment type="similarity">
    <text evidence="2">Belongs to the AP endonuclease 2 family.</text>
</comment>
<feature type="domain" description="Xylose isomerase-like TIM barrel" evidence="10">
    <location>
        <begin position="217"/>
        <end position="468"/>
    </location>
</feature>
<reference evidence="11 12" key="1">
    <citation type="submission" date="2017-06" db="EMBL/GenBank/DDBJ databases">
        <title>Draft genome sequence of a variant of Elsinoe murrayae.</title>
        <authorList>
            <person name="Cheng Q."/>
        </authorList>
    </citation>
    <scope>NUCLEOTIDE SEQUENCE [LARGE SCALE GENOMIC DNA]</scope>
    <source>
        <strain evidence="11 12">CQ-2017a</strain>
    </source>
</reference>
<evidence type="ECO:0000313" key="11">
    <source>
        <dbReference type="EMBL" id="PNS16091.1"/>
    </source>
</evidence>
<organism evidence="11 12">
    <name type="scientific">Sphaceloma murrayae</name>
    <dbReference type="NCBI Taxonomy" id="2082308"/>
    <lineage>
        <taxon>Eukaryota</taxon>
        <taxon>Fungi</taxon>
        <taxon>Dikarya</taxon>
        <taxon>Ascomycota</taxon>
        <taxon>Pezizomycotina</taxon>
        <taxon>Dothideomycetes</taxon>
        <taxon>Dothideomycetidae</taxon>
        <taxon>Myriangiales</taxon>
        <taxon>Elsinoaceae</taxon>
        <taxon>Sphaceloma</taxon>
    </lineage>
</organism>
<protein>
    <recommendedName>
        <fullName evidence="3">Apurinic-apyrimidinic endonuclease 1</fullName>
    </recommendedName>
</protein>
<feature type="region of interest" description="Disordered" evidence="9">
    <location>
        <begin position="514"/>
        <end position="563"/>
    </location>
</feature>
<dbReference type="GO" id="GO:0003677">
    <property type="term" value="F:DNA binding"/>
    <property type="evidence" value="ECO:0007669"/>
    <property type="project" value="InterPro"/>
</dbReference>
<feature type="compositionally biased region" description="Low complexity" evidence="9">
    <location>
        <begin position="140"/>
        <end position="154"/>
    </location>
</feature>
<dbReference type="AlphaFoldDB" id="A0A2K1QM74"/>
<dbReference type="InterPro" id="IPR018246">
    <property type="entry name" value="AP_endonuc_F2_Zn_BS"/>
</dbReference>
<name>A0A2K1QM74_9PEZI</name>
<sequence length="563" mass="60943">MPRKSTRMVARDISSDLSPAPEAAEDPRDEPVATTKGKKRKRVNGHELTSTTPAKTNLESEVTTVKATSGGKKRTSGIGKSNGTTVKAEEETTTTPRSSRKRQAVTYTEDEPADIDPATTTPKSRSSKKLKAEQIERVITSTSTTTTTAPNAHVADADADDKPKDPPPSKPKKPRKTKAELAAAKEAAMIPLAARSASLHHIGAHVSAAGGVHNAVAASHHIGGNAFALFLKSQRKWTNPPLGPDVAAQFASACKEHSYSAGEHVVPHGSYLVNLAHTDPERTRQAYDAFLDDLKRCEMLGIGLYNFHPGNVQGTSREEAIGHLARNLNRAHRETKGVVTLLENMAATGGNVIGCRFEELGAVIKLVEEKERVGVCLDTCHAFAAGYDLRTKEGVTGVLDELDRTVGIKYLRALHMNDSKAPIGSGRDLHANIGTGFIGLKGFHAIMNEERLRGLPMVLETPLESYDEEGNRVKDDKGLESEGQKAIWAGEIKLLESLVDMDAETDDFRELESRLAKRGQKERARIQDQVDRRDEKASKPKRAKKSGKRKAAGAATSDEDSES</sequence>
<evidence type="ECO:0000313" key="12">
    <source>
        <dbReference type="Proteomes" id="UP000243797"/>
    </source>
</evidence>
<dbReference type="SUPFAM" id="SSF51658">
    <property type="entry name" value="Xylose isomerase-like"/>
    <property type="match status" value="1"/>
</dbReference>
<evidence type="ECO:0000256" key="5">
    <source>
        <dbReference type="ARBA" id="ARBA00022763"/>
    </source>
</evidence>
<dbReference type="Gene3D" id="3.20.20.150">
    <property type="entry name" value="Divalent-metal-dependent TIM barrel enzymes"/>
    <property type="match status" value="1"/>
</dbReference>
<dbReference type="GO" id="GO:0016829">
    <property type="term" value="F:lyase activity"/>
    <property type="evidence" value="ECO:0007669"/>
    <property type="project" value="UniProtKB-KW"/>
</dbReference>
<evidence type="ECO:0000256" key="1">
    <source>
        <dbReference type="ARBA" id="ARBA00001947"/>
    </source>
</evidence>
<proteinExistence type="inferred from homology"/>
<keyword evidence="12" id="KW-1185">Reference proteome</keyword>
<feature type="compositionally biased region" description="Basic residues" evidence="9">
    <location>
        <begin position="539"/>
        <end position="551"/>
    </location>
</feature>
<keyword evidence="8" id="KW-0234">DNA repair</keyword>
<keyword evidence="7" id="KW-0862">Zinc</keyword>
<feature type="region of interest" description="Disordered" evidence="9">
    <location>
        <begin position="1"/>
        <end position="179"/>
    </location>
</feature>
<dbReference type="PANTHER" id="PTHR21445:SF0">
    <property type="entry name" value="APURINIC-APYRIMIDINIC ENDONUCLEASE"/>
    <property type="match status" value="1"/>
</dbReference>
<evidence type="ECO:0000256" key="8">
    <source>
        <dbReference type="ARBA" id="ARBA00023204"/>
    </source>
</evidence>
<dbReference type="PROSITE" id="PS51432">
    <property type="entry name" value="AP_NUCLEASE_F2_4"/>
    <property type="match status" value="1"/>
</dbReference>
<dbReference type="GO" id="GO:0005739">
    <property type="term" value="C:mitochondrion"/>
    <property type="evidence" value="ECO:0007669"/>
    <property type="project" value="TreeGrafter"/>
</dbReference>
<feature type="compositionally biased region" description="Polar residues" evidence="9">
    <location>
        <begin position="47"/>
        <end position="67"/>
    </location>
</feature>
<dbReference type="FunFam" id="3.20.20.150:FF:000001">
    <property type="entry name" value="Probable endonuclease 4"/>
    <property type="match status" value="1"/>
</dbReference>
<feature type="compositionally biased region" description="Basic and acidic residues" evidence="9">
    <location>
        <begin position="514"/>
        <end position="538"/>
    </location>
</feature>
<dbReference type="STRING" id="2082308.A0A2K1QM74"/>
<evidence type="ECO:0000256" key="9">
    <source>
        <dbReference type="SAM" id="MobiDB-lite"/>
    </source>
</evidence>
<dbReference type="GO" id="GO:0003906">
    <property type="term" value="F:DNA-(apurinic or apyrimidinic site) endonuclease activity"/>
    <property type="evidence" value="ECO:0007669"/>
    <property type="project" value="TreeGrafter"/>
</dbReference>
<evidence type="ECO:0000256" key="7">
    <source>
        <dbReference type="ARBA" id="ARBA00022833"/>
    </source>
</evidence>
<keyword evidence="4" id="KW-0479">Metal-binding</keyword>
<keyword evidence="11" id="KW-0456">Lyase</keyword>
<dbReference type="PROSITE" id="PS00731">
    <property type="entry name" value="AP_NUCLEASE_F2_3"/>
    <property type="match status" value="1"/>
</dbReference>
<comment type="cofactor">
    <cofactor evidence="1">
        <name>Zn(2+)</name>
        <dbReference type="ChEBI" id="CHEBI:29105"/>
    </cofactor>
</comment>
<dbReference type="GO" id="GO:0008270">
    <property type="term" value="F:zinc ion binding"/>
    <property type="evidence" value="ECO:0007669"/>
    <property type="project" value="InterPro"/>
</dbReference>
<evidence type="ECO:0000256" key="6">
    <source>
        <dbReference type="ARBA" id="ARBA00022801"/>
    </source>
</evidence>
<dbReference type="Proteomes" id="UP000243797">
    <property type="component" value="Unassembled WGS sequence"/>
</dbReference>
<evidence type="ECO:0000256" key="4">
    <source>
        <dbReference type="ARBA" id="ARBA00022723"/>
    </source>
</evidence>
<dbReference type="GO" id="GO:0006284">
    <property type="term" value="P:base-excision repair"/>
    <property type="evidence" value="ECO:0007669"/>
    <property type="project" value="TreeGrafter"/>
</dbReference>
<dbReference type="FunCoup" id="A0A2K1QM74">
    <property type="interactions" value="42"/>
</dbReference>
<dbReference type="SMART" id="SM00518">
    <property type="entry name" value="AP2Ec"/>
    <property type="match status" value="1"/>
</dbReference>
<dbReference type="CDD" id="cd00019">
    <property type="entry name" value="AP2Ec"/>
    <property type="match status" value="1"/>
</dbReference>
<dbReference type="PANTHER" id="PTHR21445">
    <property type="entry name" value="ENDONUCLEASE IV ENDODEOXYRIBONUCLEASE IV"/>
    <property type="match status" value="1"/>
</dbReference>
<dbReference type="HAMAP" id="MF_00152">
    <property type="entry name" value="Nfo"/>
    <property type="match status" value="1"/>
</dbReference>
<keyword evidence="6" id="KW-0378">Hydrolase</keyword>
<accession>A0A2K1QM74</accession>
<dbReference type="Pfam" id="PF01261">
    <property type="entry name" value="AP_endonuc_2"/>
    <property type="match status" value="1"/>
</dbReference>
<evidence type="ECO:0000259" key="10">
    <source>
        <dbReference type="Pfam" id="PF01261"/>
    </source>
</evidence>
<dbReference type="OrthoDB" id="7663182at2759"/>
<gene>
    <name evidence="11" type="ORF">CAC42_4492</name>
</gene>
<keyword evidence="5" id="KW-0227">DNA damage</keyword>
<dbReference type="InParanoid" id="A0A2K1QM74"/>
<dbReference type="GO" id="GO:0008081">
    <property type="term" value="F:phosphoric diester hydrolase activity"/>
    <property type="evidence" value="ECO:0007669"/>
    <property type="project" value="TreeGrafter"/>
</dbReference>